<dbReference type="PROSITE" id="PS51762">
    <property type="entry name" value="GH16_2"/>
    <property type="match status" value="1"/>
</dbReference>
<sequence length="230" mass="25171">MWSVVSGVLALASLSAACTPSVTTVSGTHAPATVCSGALIFADDFDEFDLEKWQHENTLAELGYSNNRTNSFAHSGTLFIRPSLTSDQFGASFLTSGHLNVEGGAPADSFRYGKVEVRAKMPAGDWLWPAIWLMPAHNSYGTWPSSGEIDLTESRGNRNMLSNGVHIGTQEAGSTLHYGPYPELNGWERAHWLRRNTNGYNSAFHRYQLEWTPGRLAAGRLRARLGALDI</sequence>
<dbReference type="STRING" id="104452.A0A0L7LDU5"/>
<name>A0A0L7LDU5_OPEBR</name>
<proteinExistence type="inferred from homology"/>
<dbReference type="InterPro" id="IPR000757">
    <property type="entry name" value="Beta-glucanase-like"/>
</dbReference>
<feature type="signal peptide" evidence="2">
    <location>
        <begin position="1"/>
        <end position="17"/>
    </location>
</feature>
<keyword evidence="2" id="KW-0732">Signal</keyword>
<feature type="non-terminal residue" evidence="4">
    <location>
        <position position="230"/>
    </location>
</feature>
<evidence type="ECO:0000313" key="4">
    <source>
        <dbReference type="EMBL" id="KOB73371.1"/>
    </source>
</evidence>
<keyword evidence="5" id="KW-1185">Reference proteome</keyword>
<dbReference type="PANTHER" id="PTHR10963:SF55">
    <property type="entry name" value="GLYCOSIDE HYDROLASE FAMILY 16 PROTEIN"/>
    <property type="match status" value="1"/>
</dbReference>
<evidence type="ECO:0000256" key="2">
    <source>
        <dbReference type="SAM" id="SignalP"/>
    </source>
</evidence>
<protein>
    <submittedName>
        <fullName evidence="4">Beta-1,3-glucanase</fullName>
    </submittedName>
</protein>
<feature type="non-terminal residue" evidence="4">
    <location>
        <position position="1"/>
    </location>
</feature>
<dbReference type="GO" id="GO:0005975">
    <property type="term" value="P:carbohydrate metabolic process"/>
    <property type="evidence" value="ECO:0007669"/>
    <property type="project" value="InterPro"/>
</dbReference>
<dbReference type="Gene3D" id="2.60.120.200">
    <property type="match status" value="1"/>
</dbReference>
<dbReference type="GO" id="GO:0004553">
    <property type="term" value="F:hydrolase activity, hydrolyzing O-glycosyl compounds"/>
    <property type="evidence" value="ECO:0007669"/>
    <property type="project" value="InterPro"/>
</dbReference>
<dbReference type="Pfam" id="PF00722">
    <property type="entry name" value="Glyco_hydro_16"/>
    <property type="match status" value="1"/>
</dbReference>
<feature type="domain" description="GH16" evidence="3">
    <location>
        <begin position="23"/>
        <end position="230"/>
    </location>
</feature>
<dbReference type="PANTHER" id="PTHR10963">
    <property type="entry name" value="GLYCOSYL HYDROLASE-RELATED"/>
    <property type="match status" value="1"/>
</dbReference>
<evidence type="ECO:0000259" key="3">
    <source>
        <dbReference type="PROSITE" id="PS51762"/>
    </source>
</evidence>
<dbReference type="InterPro" id="IPR013320">
    <property type="entry name" value="ConA-like_dom_sf"/>
</dbReference>
<gene>
    <name evidence="4" type="ORF">OBRU01_10858</name>
</gene>
<evidence type="ECO:0000256" key="1">
    <source>
        <dbReference type="ARBA" id="ARBA00006865"/>
    </source>
</evidence>
<reference evidence="4 5" key="1">
    <citation type="journal article" date="2015" name="Genome Biol. Evol.">
        <title>The genome of winter moth (Operophtera brumata) provides a genomic perspective on sexual dimorphism and phenology.</title>
        <authorList>
            <person name="Derks M.F."/>
            <person name="Smit S."/>
            <person name="Salis L."/>
            <person name="Schijlen E."/>
            <person name="Bossers A."/>
            <person name="Mateman C."/>
            <person name="Pijl A.S."/>
            <person name="de Ridder D."/>
            <person name="Groenen M.A."/>
            <person name="Visser M.E."/>
            <person name="Megens H.J."/>
        </authorList>
    </citation>
    <scope>NUCLEOTIDE SEQUENCE [LARGE SCALE GENOMIC DNA]</scope>
    <source>
        <strain evidence="4">WM2013NL</strain>
        <tissue evidence="4">Head and thorax</tissue>
    </source>
</reference>
<dbReference type="EMBL" id="JTDY01001609">
    <property type="protein sequence ID" value="KOB73371.1"/>
    <property type="molecule type" value="Genomic_DNA"/>
</dbReference>
<organism evidence="4 5">
    <name type="scientific">Operophtera brumata</name>
    <name type="common">Winter moth</name>
    <name type="synonym">Phalaena brumata</name>
    <dbReference type="NCBI Taxonomy" id="104452"/>
    <lineage>
        <taxon>Eukaryota</taxon>
        <taxon>Metazoa</taxon>
        <taxon>Ecdysozoa</taxon>
        <taxon>Arthropoda</taxon>
        <taxon>Hexapoda</taxon>
        <taxon>Insecta</taxon>
        <taxon>Pterygota</taxon>
        <taxon>Neoptera</taxon>
        <taxon>Endopterygota</taxon>
        <taxon>Lepidoptera</taxon>
        <taxon>Glossata</taxon>
        <taxon>Ditrysia</taxon>
        <taxon>Geometroidea</taxon>
        <taxon>Geometridae</taxon>
        <taxon>Larentiinae</taxon>
        <taxon>Operophtera</taxon>
    </lineage>
</organism>
<dbReference type="SUPFAM" id="SSF49899">
    <property type="entry name" value="Concanavalin A-like lectins/glucanases"/>
    <property type="match status" value="1"/>
</dbReference>
<dbReference type="Proteomes" id="UP000037510">
    <property type="component" value="Unassembled WGS sequence"/>
</dbReference>
<accession>A0A0L7LDU5</accession>
<comment type="caution">
    <text evidence="4">The sequence shown here is derived from an EMBL/GenBank/DDBJ whole genome shotgun (WGS) entry which is preliminary data.</text>
</comment>
<comment type="similarity">
    <text evidence="1">Belongs to the glycosyl hydrolase 16 family.</text>
</comment>
<feature type="chain" id="PRO_5005573288" evidence="2">
    <location>
        <begin position="18"/>
        <end position="230"/>
    </location>
</feature>
<dbReference type="AlphaFoldDB" id="A0A0L7LDU5"/>
<dbReference type="InterPro" id="IPR050546">
    <property type="entry name" value="Glycosyl_Hydrlase_16"/>
</dbReference>
<evidence type="ECO:0000313" key="5">
    <source>
        <dbReference type="Proteomes" id="UP000037510"/>
    </source>
</evidence>